<organism evidence="1 2">
    <name type="scientific">Penicillium nalgiovense</name>
    <dbReference type="NCBI Taxonomy" id="60175"/>
    <lineage>
        <taxon>Eukaryota</taxon>
        <taxon>Fungi</taxon>
        <taxon>Dikarya</taxon>
        <taxon>Ascomycota</taxon>
        <taxon>Pezizomycotina</taxon>
        <taxon>Eurotiomycetes</taxon>
        <taxon>Eurotiomycetidae</taxon>
        <taxon>Eurotiales</taxon>
        <taxon>Aspergillaceae</taxon>
        <taxon>Penicillium</taxon>
    </lineage>
</organism>
<keyword evidence="2" id="KW-1185">Reference proteome</keyword>
<protein>
    <submittedName>
        <fullName evidence="1">Uncharacterized protein</fullName>
    </submittedName>
</protein>
<reference evidence="2" key="1">
    <citation type="journal article" date="2017" name="Nat. Microbiol.">
        <title>Global analysis of biosynthetic gene clusters reveals vast potential of secondary metabolite production in Penicillium species.</title>
        <authorList>
            <person name="Nielsen J.C."/>
            <person name="Grijseels S."/>
            <person name="Prigent S."/>
            <person name="Ji B."/>
            <person name="Dainat J."/>
            <person name="Nielsen K.F."/>
            <person name="Frisvad J.C."/>
            <person name="Workman M."/>
            <person name="Nielsen J."/>
        </authorList>
    </citation>
    <scope>NUCLEOTIDE SEQUENCE [LARGE SCALE GENOMIC DNA]</scope>
    <source>
        <strain evidence="2">IBT 13039</strain>
    </source>
</reference>
<accession>A0A1V6X5R5</accession>
<name>A0A1V6X5R5_PENNA</name>
<comment type="caution">
    <text evidence="1">The sequence shown here is derived from an EMBL/GenBank/DDBJ whole genome shotgun (WGS) entry which is preliminary data.</text>
</comment>
<gene>
    <name evidence="1" type="ORF">PENNAL_c0116G01166</name>
</gene>
<sequence length="125" mass="13718">MATCQSSTYNYAQSYQLVGEAMFRANVTLALARSSEPHNLLADTSRFIGSYDYVAGMRYLESARGLSFHNQDSDPKVAVFQTIGFAYHSLPPPEAASDRYFAPIYGAITAAVPLEQSNKRNNPAV</sequence>
<proteinExistence type="predicted"/>
<dbReference type="AlphaFoldDB" id="A0A1V6X5R5"/>
<evidence type="ECO:0000313" key="2">
    <source>
        <dbReference type="Proteomes" id="UP000191691"/>
    </source>
</evidence>
<dbReference type="Proteomes" id="UP000191691">
    <property type="component" value="Unassembled WGS sequence"/>
</dbReference>
<dbReference type="EMBL" id="MOOB01000116">
    <property type="protein sequence ID" value="OQE70415.1"/>
    <property type="molecule type" value="Genomic_DNA"/>
</dbReference>
<evidence type="ECO:0000313" key="1">
    <source>
        <dbReference type="EMBL" id="OQE70415.1"/>
    </source>
</evidence>